<keyword evidence="14 20" id="KW-0560">Oxidoreductase</keyword>
<dbReference type="GO" id="GO:0005743">
    <property type="term" value="C:mitochondrial inner membrane"/>
    <property type="evidence" value="ECO:0007669"/>
    <property type="project" value="UniProtKB-SubCell"/>
</dbReference>
<comment type="cofactor">
    <cofactor evidence="20">
        <name>[4Fe-4S] cluster</name>
        <dbReference type="ChEBI" id="CHEBI:49883"/>
    </cofactor>
    <text evidence="20">Binds 1 [4Fe-4S] cluster.</text>
</comment>
<comment type="function">
    <text evidence="2 20">Accepts electrons from ETF and reduces ubiquinone.</text>
</comment>
<dbReference type="Gene3D" id="3.30.9.90">
    <property type="match status" value="2"/>
</dbReference>
<keyword evidence="8 20" id="KW-0479">Metal-binding</keyword>
<evidence type="ECO:0000256" key="12">
    <source>
        <dbReference type="ARBA" id="ARBA00022982"/>
    </source>
</evidence>
<dbReference type="GO" id="GO:0004174">
    <property type="term" value="F:electron-transferring-flavoprotein dehydrogenase activity"/>
    <property type="evidence" value="ECO:0007669"/>
    <property type="project" value="UniProtKB-UniRule"/>
</dbReference>
<keyword evidence="13" id="KW-0007">Acetylation</keyword>
<evidence type="ECO:0000256" key="7">
    <source>
        <dbReference type="ARBA" id="ARBA00022630"/>
    </source>
</evidence>
<gene>
    <name evidence="22" type="ORF">B5V51_8636</name>
</gene>
<dbReference type="AlphaFoldDB" id="A0A2A4JZ91"/>
<dbReference type="GO" id="GO:0051539">
    <property type="term" value="F:4 iron, 4 sulfur cluster binding"/>
    <property type="evidence" value="ECO:0007669"/>
    <property type="project" value="UniProtKB-UniRule"/>
</dbReference>
<evidence type="ECO:0000256" key="2">
    <source>
        <dbReference type="ARBA" id="ARBA00002819"/>
    </source>
</evidence>
<dbReference type="Pfam" id="PF05187">
    <property type="entry name" value="Fer4_ETF_QO"/>
    <property type="match status" value="1"/>
</dbReference>
<keyword evidence="10 20" id="KW-0274">FAD</keyword>
<evidence type="ECO:0000256" key="11">
    <source>
        <dbReference type="ARBA" id="ARBA00022946"/>
    </source>
</evidence>
<dbReference type="InterPro" id="IPR036188">
    <property type="entry name" value="FAD/NAD-bd_sf"/>
</dbReference>
<evidence type="ECO:0000256" key="5">
    <source>
        <dbReference type="ARBA" id="ARBA00022448"/>
    </source>
</evidence>
<dbReference type="GO" id="GO:0046872">
    <property type="term" value="F:metal ion binding"/>
    <property type="evidence" value="ECO:0007669"/>
    <property type="project" value="UniProtKB-KW"/>
</dbReference>
<dbReference type="Gene3D" id="3.30.70.20">
    <property type="match status" value="1"/>
</dbReference>
<keyword evidence="12 20" id="KW-0249">Electron transport</keyword>
<evidence type="ECO:0000256" key="15">
    <source>
        <dbReference type="ARBA" id="ARBA00023004"/>
    </source>
</evidence>
<dbReference type="PANTHER" id="PTHR10617:SF107">
    <property type="entry name" value="ELECTRON TRANSFER FLAVOPROTEIN-UBIQUINONE OXIDOREDUCTASE, MITOCHONDRIAL"/>
    <property type="match status" value="1"/>
</dbReference>
<organism evidence="22">
    <name type="scientific">Heliothis virescens</name>
    <name type="common">Tobacco budworm moth</name>
    <dbReference type="NCBI Taxonomy" id="7102"/>
    <lineage>
        <taxon>Eukaryota</taxon>
        <taxon>Metazoa</taxon>
        <taxon>Ecdysozoa</taxon>
        <taxon>Arthropoda</taxon>
        <taxon>Hexapoda</taxon>
        <taxon>Insecta</taxon>
        <taxon>Pterygota</taxon>
        <taxon>Neoptera</taxon>
        <taxon>Endopterygota</taxon>
        <taxon>Lepidoptera</taxon>
        <taxon>Glossata</taxon>
        <taxon>Ditrysia</taxon>
        <taxon>Noctuoidea</taxon>
        <taxon>Noctuidae</taxon>
        <taxon>Heliothinae</taxon>
        <taxon>Heliothis</taxon>
    </lineage>
</organism>
<dbReference type="SUPFAM" id="SSF54862">
    <property type="entry name" value="4Fe-4S ferredoxins"/>
    <property type="match status" value="1"/>
</dbReference>
<dbReference type="STRING" id="7102.A0A2A4JZ91"/>
<protein>
    <recommendedName>
        <fullName evidence="20">Electron transfer flavoprotein-ubiquinone oxidoreductase</fullName>
        <shortName evidence="20">ETF-QO</shortName>
        <ecNumber evidence="20">1.5.5.1</ecNumber>
    </recommendedName>
</protein>
<dbReference type="InterPro" id="IPR040156">
    <property type="entry name" value="ETF-QO"/>
</dbReference>
<keyword evidence="16 20" id="KW-0411">Iron-sulfur</keyword>
<dbReference type="PROSITE" id="PS51379">
    <property type="entry name" value="4FE4S_FER_2"/>
    <property type="match status" value="1"/>
</dbReference>
<dbReference type="PRINTS" id="PR00368">
    <property type="entry name" value="FADPNR"/>
</dbReference>
<comment type="caution">
    <text evidence="22">The sequence shown here is derived from an EMBL/GenBank/DDBJ whole genome shotgun (WGS) entry which is preliminary data.</text>
</comment>
<evidence type="ECO:0000256" key="6">
    <source>
        <dbReference type="ARBA" id="ARBA00022553"/>
    </source>
</evidence>
<reference evidence="22" key="1">
    <citation type="submission" date="2017-09" db="EMBL/GenBank/DDBJ databases">
        <title>Contemporary evolution of a Lepidopteran species, Heliothis virescens, in response to modern agricultural practices.</title>
        <authorList>
            <person name="Fritz M.L."/>
            <person name="Deyonke A.M."/>
            <person name="Papanicolaou A."/>
            <person name="Micinski S."/>
            <person name="Westbrook J."/>
            <person name="Gould F."/>
        </authorList>
    </citation>
    <scope>NUCLEOTIDE SEQUENCE [LARGE SCALE GENOMIC DNA]</scope>
    <source>
        <strain evidence="22">HvINT-</strain>
        <tissue evidence="22">Whole body</tissue>
    </source>
</reference>
<name>A0A2A4JZ91_HELVI</name>
<dbReference type="Gene3D" id="3.50.50.60">
    <property type="entry name" value="FAD/NAD(P)-binding domain"/>
    <property type="match status" value="2"/>
</dbReference>
<dbReference type="PANTHER" id="PTHR10617">
    <property type="entry name" value="ELECTRON TRANSFER FLAVOPROTEIN-UBIQUINONE OXIDOREDUCTASE"/>
    <property type="match status" value="1"/>
</dbReference>
<dbReference type="InterPro" id="IPR007859">
    <property type="entry name" value="ETF-QO/FixX_C"/>
</dbReference>
<evidence type="ECO:0000256" key="13">
    <source>
        <dbReference type="ARBA" id="ARBA00022990"/>
    </source>
</evidence>
<dbReference type="FunFam" id="3.30.70.20:FF:000088">
    <property type="entry name" value="Electron transfer flavoprotein-ubiquinone oxidoreductase, mitochondrial"/>
    <property type="match status" value="1"/>
</dbReference>
<evidence type="ECO:0000256" key="19">
    <source>
        <dbReference type="ARBA" id="ARBA00023136"/>
    </source>
</evidence>
<evidence type="ECO:0000256" key="20">
    <source>
        <dbReference type="RuleBase" id="RU366068"/>
    </source>
</evidence>
<keyword evidence="11" id="KW-0809">Transit peptide</keyword>
<dbReference type="EC" id="1.5.5.1" evidence="20"/>
<evidence type="ECO:0000256" key="17">
    <source>
        <dbReference type="ARBA" id="ARBA00023075"/>
    </source>
</evidence>
<keyword evidence="19" id="KW-0472">Membrane</keyword>
<keyword evidence="17 20" id="KW-0830">Ubiquinone</keyword>
<evidence type="ECO:0000256" key="16">
    <source>
        <dbReference type="ARBA" id="ARBA00023014"/>
    </source>
</evidence>
<dbReference type="InterPro" id="IPR017896">
    <property type="entry name" value="4Fe4S_Fe-S-bd"/>
</dbReference>
<comment type="subcellular location">
    <subcellularLocation>
        <location evidence="3">Mitochondrion inner membrane</location>
    </subcellularLocation>
</comment>
<accession>A0A2A4JZ91</accession>
<feature type="domain" description="4Fe-4S ferredoxin-type" evidence="21">
    <location>
        <begin position="455"/>
        <end position="484"/>
    </location>
</feature>
<evidence type="ECO:0000256" key="3">
    <source>
        <dbReference type="ARBA" id="ARBA00004273"/>
    </source>
</evidence>
<sequence>MAAALVSSSRQVGRLTKAASRLYSDAYPKITTHYTIHPRDKDPRWKDISMERVAEETDILIIGGGPAGMAAAVRARQIAEEKGAEVRVTLLEKAAEVGGHILSGACVDPIALNELIPDWKEKGAPMNTPVTADKFGLLTATGRIPLPAFKGLPNYNHGNYVVRLGHLVRWLSEQAEAAGAEIWPGCAGADLIYRDDGSLKGVATGDVGIAKDGSPKDMFERGMEFHSKITIFTEGGSRVAYGARALVEGGCVCLPVPVFPGGMLAGDTAGFLNVPRIKGTHNAMKSGMLAAEAAMELIISGEATHEKGVVPTLYEDKLKDSFVYKELKQVRNCRPSFHTSLGLYGGVIYSGFSTFTRGMEPWTLSHGGADHARLKPAKECQPIEYPKPDGVITFDLLSSVALTGTNHEADQPAHLTLKDDSIPVKQNLGVYDGPEARFCPAGVYEFVPMESGDGQRLQINAQNCIHCKTCDIKDPSQNINWVVPEGGGGPAYNGM</sequence>
<dbReference type="Pfam" id="PF13450">
    <property type="entry name" value="NAD_binding_8"/>
    <property type="match status" value="1"/>
</dbReference>
<dbReference type="EMBL" id="NWSH01000381">
    <property type="protein sequence ID" value="PCG76823.1"/>
    <property type="molecule type" value="Genomic_DNA"/>
</dbReference>
<evidence type="ECO:0000256" key="8">
    <source>
        <dbReference type="ARBA" id="ARBA00022723"/>
    </source>
</evidence>
<evidence type="ECO:0000256" key="10">
    <source>
        <dbReference type="ARBA" id="ARBA00022827"/>
    </source>
</evidence>
<evidence type="ECO:0000313" key="22">
    <source>
        <dbReference type="EMBL" id="PCG76823.1"/>
    </source>
</evidence>
<evidence type="ECO:0000256" key="9">
    <source>
        <dbReference type="ARBA" id="ARBA00022792"/>
    </source>
</evidence>
<evidence type="ECO:0000256" key="1">
    <source>
        <dbReference type="ARBA" id="ARBA00001974"/>
    </source>
</evidence>
<evidence type="ECO:0000256" key="4">
    <source>
        <dbReference type="ARBA" id="ARBA00011245"/>
    </source>
</evidence>
<comment type="subunit">
    <text evidence="4">Monomer.</text>
</comment>
<evidence type="ECO:0000259" key="21">
    <source>
        <dbReference type="PROSITE" id="PS51379"/>
    </source>
</evidence>
<keyword evidence="18" id="KW-0496">Mitochondrion</keyword>
<keyword evidence="15 20" id="KW-0408">Iron</keyword>
<evidence type="ECO:0000256" key="14">
    <source>
        <dbReference type="ARBA" id="ARBA00023002"/>
    </source>
</evidence>
<comment type="catalytic activity">
    <reaction evidence="20">
        <text>a ubiquinone + reduced [electron-transfer flavoprotein] = a ubiquinol + oxidized [electron-transfer flavoprotein] + H(+)</text>
        <dbReference type="Rhea" id="RHEA:24052"/>
        <dbReference type="Rhea" id="RHEA-COMP:9565"/>
        <dbReference type="Rhea" id="RHEA-COMP:9566"/>
        <dbReference type="Rhea" id="RHEA-COMP:10685"/>
        <dbReference type="Rhea" id="RHEA-COMP:10686"/>
        <dbReference type="ChEBI" id="CHEBI:15378"/>
        <dbReference type="ChEBI" id="CHEBI:16389"/>
        <dbReference type="ChEBI" id="CHEBI:17976"/>
        <dbReference type="ChEBI" id="CHEBI:57692"/>
        <dbReference type="ChEBI" id="CHEBI:58307"/>
        <dbReference type="EC" id="1.5.5.1"/>
    </reaction>
</comment>
<keyword evidence="9" id="KW-0999">Mitochondrion inner membrane</keyword>
<dbReference type="SUPFAM" id="SSF51905">
    <property type="entry name" value="FAD/NAD(P)-binding domain"/>
    <property type="match status" value="1"/>
</dbReference>
<evidence type="ECO:0000256" key="18">
    <source>
        <dbReference type="ARBA" id="ARBA00023128"/>
    </source>
</evidence>
<comment type="cofactor">
    <cofactor evidence="1 20">
        <name>FAD</name>
        <dbReference type="ChEBI" id="CHEBI:57692"/>
    </cofactor>
</comment>
<keyword evidence="6" id="KW-0597">Phosphoprotein</keyword>
<keyword evidence="5 20" id="KW-0813">Transport</keyword>
<dbReference type="PRINTS" id="PR00411">
    <property type="entry name" value="PNDRDTASEI"/>
</dbReference>
<proteinExistence type="predicted"/>
<keyword evidence="7 20" id="KW-0285">Flavoprotein</keyword>